<sequence length="844" mass="90615">MRDDRSRRLPPPPPPPPPPPWVALSHLAQEISYDDVMAALRATPSWQVAVALGCTAVSFLALTLYDRSALSYVGARIPYGVVSVASFCAYAVGNTMGFGPLTAGAIRYRFYTPYGLEPEDVARVIAFVTAAFGIGLLSTTGLGLLIAGAAPGLDMPEALLRPAGALLLVVPAVLLIAAFRGGALRFRQHRLETPAPRLIVQQLAATVIDITAAGSALWILLPPIDVGWTGFIAVYAVAIGLGVLSHVPAGLGVFETVIVALVGAQADTGQVLGALLLYRIVYHVVPLLLAAVVVSLLETRRAAARLATSGLFREGVRVVPPVIAALALLLGGMLVFSGVTPAEDARLDQLAVLLSLPIVEGAHFISSILGLLLLVTARGLAYRLDGAWWAAVAITPIAMVLSLMKGIALTESTLLGILLVLLLLARDSFKRPAPLLHQVLGGRWLMTIAVLLVSAVAVLFFAYKDVDYAHELWWQFEFSAEAPRGLRALLGLTILALGLAAWSLLRPLAPPATEASDDEIEKARAIFAAQPDTQGQLALMGDKNLMFSADGKAFIMYGRQGRSWIALGDPVGERSSWPELVWRFVETARGAGGRAVFYQVEPPHLSLYADAGLTAFKLGEEAMVELAGFELKGSKRANLRHAYNKGQRDGLVFEMIPLEAVPSHMAELRAVSDEWLALHNVREKRFSLGAFDPAYVACQPVAVLRREGKVVAFATLMLTTLKDEVSVDLMRFASDAPTGSMDFLFISLLLHFKEQGYGRFNLGMAPLAGLPESSAATLWYRVGRAVFEHGERFYNFAGLHSFKGKFSPVWEPRYLAVSGGMNPMIALADITVLISGGWRGVVAK</sequence>
<evidence type="ECO:0000256" key="2">
    <source>
        <dbReference type="ARBA" id="ARBA00008627"/>
    </source>
</evidence>
<feature type="transmembrane region" description="Helical" evidence="14">
    <location>
        <begin position="486"/>
        <end position="505"/>
    </location>
</feature>
<feature type="transmembrane region" description="Helical" evidence="14">
    <location>
        <begin position="233"/>
        <end position="264"/>
    </location>
</feature>
<comment type="similarity">
    <text evidence="2">Belongs to the LPG synthase family.</text>
</comment>
<evidence type="ECO:0000256" key="12">
    <source>
        <dbReference type="ARBA" id="ARBA00031899"/>
    </source>
</evidence>
<keyword evidence="5" id="KW-1003">Cell membrane</keyword>
<comment type="catalytic activity">
    <reaction evidence="13">
        <text>L-lysyl-tRNA(Lys) + a 1,2-diacyl-sn-glycero-3-phospho-(1'-sn-glycerol) = a 1,2-diacyl-sn-glycero-3-phospho-1'-(3'-O-L-lysyl)-sn-glycerol + tRNA(Lys)</text>
        <dbReference type="Rhea" id="RHEA:10668"/>
        <dbReference type="Rhea" id="RHEA-COMP:9696"/>
        <dbReference type="Rhea" id="RHEA-COMP:9697"/>
        <dbReference type="ChEBI" id="CHEBI:64716"/>
        <dbReference type="ChEBI" id="CHEBI:75792"/>
        <dbReference type="ChEBI" id="CHEBI:78442"/>
        <dbReference type="ChEBI" id="CHEBI:78529"/>
        <dbReference type="EC" id="2.3.2.3"/>
    </reaction>
</comment>
<dbReference type="InterPro" id="IPR022791">
    <property type="entry name" value="L-PG_synthase/AglD"/>
</dbReference>
<evidence type="ECO:0000313" key="17">
    <source>
        <dbReference type="Proteomes" id="UP000245461"/>
    </source>
</evidence>
<feature type="transmembrane region" description="Helical" evidence="14">
    <location>
        <begin position="413"/>
        <end position="429"/>
    </location>
</feature>
<reference evidence="16 17" key="1">
    <citation type="submission" date="2018-05" db="EMBL/GenBank/DDBJ databases">
        <title>Zavarzinia sp. HR-AS.</title>
        <authorList>
            <person name="Lee Y."/>
            <person name="Jeon C.O."/>
        </authorList>
    </citation>
    <scope>NUCLEOTIDE SEQUENCE [LARGE SCALE GENOMIC DNA]</scope>
    <source>
        <strain evidence="16 17">HR-AS</strain>
    </source>
</reference>
<keyword evidence="9" id="KW-0443">Lipid metabolism</keyword>
<feature type="transmembrane region" description="Helical" evidence="14">
    <location>
        <begin position="121"/>
        <end position="147"/>
    </location>
</feature>
<keyword evidence="8 14" id="KW-1133">Transmembrane helix</keyword>
<feature type="transmembrane region" description="Helical" evidence="14">
    <location>
        <begin position="77"/>
        <end position="101"/>
    </location>
</feature>
<evidence type="ECO:0000256" key="13">
    <source>
        <dbReference type="ARBA" id="ARBA00047540"/>
    </source>
</evidence>
<keyword evidence="10 14" id="KW-0472">Membrane</keyword>
<accession>A0A317EHP3</accession>
<feature type="transmembrane region" description="Helical" evidence="14">
    <location>
        <begin position="276"/>
        <end position="297"/>
    </location>
</feature>
<evidence type="ECO:0000256" key="10">
    <source>
        <dbReference type="ARBA" id="ARBA00023136"/>
    </source>
</evidence>
<evidence type="ECO:0000256" key="7">
    <source>
        <dbReference type="ARBA" id="ARBA00022692"/>
    </source>
</evidence>
<comment type="subcellular location">
    <subcellularLocation>
        <location evidence="1">Cell membrane</location>
        <topology evidence="1">Multi-pass membrane protein</topology>
    </subcellularLocation>
</comment>
<feature type="domain" description="Phosphatidylglycerol lysyltransferase C-terminal" evidence="15">
    <location>
        <begin position="525"/>
        <end position="816"/>
    </location>
</feature>
<feature type="transmembrane region" description="Helical" evidence="14">
    <location>
        <begin position="159"/>
        <end position="179"/>
    </location>
</feature>
<dbReference type="NCBIfam" id="NF033480">
    <property type="entry name" value="bifunc_MprF"/>
    <property type="match status" value="1"/>
</dbReference>
<evidence type="ECO:0000256" key="4">
    <source>
        <dbReference type="ARBA" id="ARBA00021546"/>
    </source>
</evidence>
<feature type="transmembrane region" description="Helical" evidence="14">
    <location>
        <begin position="318"/>
        <end position="339"/>
    </location>
</feature>
<keyword evidence="17" id="KW-1185">Reference proteome</keyword>
<dbReference type="GO" id="GO:0005886">
    <property type="term" value="C:plasma membrane"/>
    <property type="evidence" value="ECO:0007669"/>
    <property type="project" value="UniProtKB-SubCell"/>
</dbReference>
<dbReference type="PANTHER" id="PTHR34697:SF2">
    <property type="entry name" value="PHOSPHATIDYLGLYCEROL LYSYLTRANSFERASE"/>
    <property type="match status" value="1"/>
</dbReference>
<evidence type="ECO:0000256" key="14">
    <source>
        <dbReference type="SAM" id="Phobius"/>
    </source>
</evidence>
<comment type="caution">
    <text evidence="16">The sequence shown here is derived from an EMBL/GenBank/DDBJ whole genome shotgun (WGS) entry which is preliminary data.</text>
</comment>
<feature type="transmembrane region" description="Helical" evidence="14">
    <location>
        <begin position="46"/>
        <end position="65"/>
    </location>
</feature>
<evidence type="ECO:0000256" key="8">
    <source>
        <dbReference type="ARBA" id="ARBA00022989"/>
    </source>
</evidence>
<keyword evidence="11" id="KW-0046">Antibiotic resistance</keyword>
<evidence type="ECO:0000256" key="1">
    <source>
        <dbReference type="ARBA" id="ARBA00004651"/>
    </source>
</evidence>
<dbReference type="RefSeq" id="WP_109904460.1">
    <property type="nucleotide sequence ID" value="NZ_QGLE01000003.1"/>
</dbReference>
<gene>
    <name evidence="16" type="primary">mprF</name>
    <name evidence="16" type="ORF">DKG74_08030</name>
</gene>
<evidence type="ECO:0000256" key="5">
    <source>
        <dbReference type="ARBA" id="ARBA00022475"/>
    </source>
</evidence>
<feature type="transmembrane region" description="Helical" evidence="14">
    <location>
        <begin position="441"/>
        <end position="463"/>
    </location>
</feature>
<protein>
    <recommendedName>
        <fullName evidence="4">Phosphatidylglycerol lysyltransferase</fullName>
        <ecNumber evidence="3">2.3.2.3</ecNumber>
    </recommendedName>
    <alternativeName>
        <fullName evidence="12">Lysylphosphatidylglycerol synthase</fullName>
    </alternativeName>
</protein>
<evidence type="ECO:0000256" key="6">
    <source>
        <dbReference type="ARBA" id="ARBA00022679"/>
    </source>
</evidence>
<dbReference type="EC" id="2.3.2.3" evidence="3"/>
<dbReference type="AlphaFoldDB" id="A0A317EHP3"/>
<proteinExistence type="inferred from homology"/>
<dbReference type="SUPFAM" id="SSF55729">
    <property type="entry name" value="Acyl-CoA N-acyltransferases (Nat)"/>
    <property type="match status" value="1"/>
</dbReference>
<name>A0A317EHP3_9PROT</name>
<dbReference type="PANTHER" id="PTHR34697">
    <property type="entry name" value="PHOSPHATIDYLGLYCEROL LYSYLTRANSFERASE"/>
    <property type="match status" value="1"/>
</dbReference>
<dbReference type="GO" id="GO:0050071">
    <property type="term" value="F:phosphatidylglycerol lysyltransferase activity"/>
    <property type="evidence" value="ECO:0007669"/>
    <property type="project" value="UniProtKB-EC"/>
</dbReference>
<dbReference type="Pfam" id="PF03706">
    <property type="entry name" value="LPG_synthase_TM"/>
    <property type="match status" value="1"/>
</dbReference>
<keyword evidence="7 14" id="KW-0812">Transmembrane</keyword>
<dbReference type="EMBL" id="QGLE01000003">
    <property type="protein sequence ID" value="PWR24735.1"/>
    <property type="molecule type" value="Genomic_DNA"/>
</dbReference>
<dbReference type="InterPro" id="IPR016181">
    <property type="entry name" value="Acyl_CoA_acyltransferase"/>
</dbReference>
<dbReference type="SUPFAM" id="SSF101447">
    <property type="entry name" value="Formin homology 2 domain (FH2 domain)"/>
    <property type="match status" value="1"/>
</dbReference>
<evidence type="ECO:0000256" key="11">
    <source>
        <dbReference type="ARBA" id="ARBA00023251"/>
    </source>
</evidence>
<keyword evidence="6" id="KW-0808">Transferase</keyword>
<dbReference type="GO" id="GO:0006629">
    <property type="term" value="P:lipid metabolic process"/>
    <property type="evidence" value="ECO:0007669"/>
    <property type="project" value="UniProtKB-KW"/>
</dbReference>
<feature type="transmembrane region" description="Helical" evidence="14">
    <location>
        <begin position="387"/>
        <end position="407"/>
    </location>
</feature>
<organism evidence="16 17">
    <name type="scientific">Zavarzinia aquatilis</name>
    <dbReference type="NCBI Taxonomy" id="2211142"/>
    <lineage>
        <taxon>Bacteria</taxon>
        <taxon>Pseudomonadati</taxon>
        <taxon>Pseudomonadota</taxon>
        <taxon>Alphaproteobacteria</taxon>
        <taxon>Rhodospirillales</taxon>
        <taxon>Zavarziniaceae</taxon>
        <taxon>Zavarzinia</taxon>
    </lineage>
</organism>
<dbReference type="OrthoDB" id="145485at2"/>
<dbReference type="Proteomes" id="UP000245461">
    <property type="component" value="Unassembled WGS sequence"/>
</dbReference>
<dbReference type="GO" id="GO:0055091">
    <property type="term" value="P:phospholipid homeostasis"/>
    <property type="evidence" value="ECO:0007669"/>
    <property type="project" value="TreeGrafter"/>
</dbReference>
<feature type="transmembrane region" description="Helical" evidence="14">
    <location>
        <begin position="199"/>
        <end position="221"/>
    </location>
</feature>
<evidence type="ECO:0000256" key="9">
    <source>
        <dbReference type="ARBA" id="ARBA00023098"/>
    </source>
</evidence>
<evidence type="ECO:0000313" key="16">
    <source>
        <dbReference type="EMBL" id="PWR24735.1"/>
    </source>
</evidence>
<feature type="transmembrane region" description="Helical" evidence="14">
    <location>
        <begin position="351"/>
        <end position="375"/>
    </location>
</feature>
<evidence type="ECO:0000256" key="3">
    <source>
        <dbReference type="ARBA" id="ARBA00012014"/>
    </source>
</evidence>
<evidence type="ECO:0000259" key="15">
    <source>
        <dbReference type="Pfam" id="PF09924"/>
    </source>
</evidence>
<dbReference type="GO" id="GO:0046677">
    <property type="term" value="P:response to antibiotic"/>
    <property type="evidence" value="ECO:0007669"/>
    <property type="project" value="UniProtKB-KW"/>
</dbReference>
<dbReference type="Pfam" id="PF09924">
    <property type="entry name" value="LPG_synthase_C"/>
    <property type="match status" value="1"/>
</dbReference>
<dbReference type="InterPro" id="IPR051211">
    <property type="entry name" value="PG_lysyltransferase"/>
</dbReference>
<dbReference type="InterPro" id="IPR024320">
    <property type="entry name" value="LPG_synthase_C"/>
</dbReference>